<comment type="function">
    <text evidence="7">Part of an ABC transporter complex. Transmembrane domains (TMD) form a pore in the inner membrane and the ATP-binding domain (NBD) is responsible for energy generation.</text>
</comment>
<dbReference type="Pfam" id="PF00664">
    <property type="entry name" value="ABC_membrane"/>
    <property type="match status" value="1"/>
</dbReference>
<dbReference type="EMBL" id="RBII01000001">
    <property type="protein sequence ID" value="RKQ71854.1"/>
    <property type="molecule type" value="Genomic_DNA"/>
</dbReference>
<evidence type="ECO:0000259" key="9">
    <source>
        <dbReference type="PROSITE" id="PS50893"/>
    </source>
</evidence>
<evidence type="ECO:0000256" key="5">
    <source>
        <dbReference type="ARBA" id="ARBA00022989"/>
    </source>
</evidence>
<feature type="transmembrane region" description="Helical" evidence="8">
    <location>
        <begin position="327"/>
        <end position="352"/>
    </location>
</feature>
<dbReference type="Gene3D" id="3.40.50.300">
    <property type="entry name" value="P-loop containing nucleotide triphosphate hydrolases"/>
    <property type="match status" value="1"/>
</dbReference>
<evidence type="ECO:0000256" key="1">
    <source>
        <dbReference type="ARBA" id="ARBA00004651"/>
    </source>
</evidence>
<evidence type="ECO:0000256" key="3">
    <source>
        <dbReference type="ARBA" id="ARBA00022741"/>
    </source>
</evidence>
<name>A0A420WLF7_9PROT</name>
<evidence type="ECO:0000313" key="11">
    <source>
        <dbReference type="EMBL" id="RKQ71854.1"/>
    </source>
</evidence>
<keyword evidence="2 8" id="KW-0812">Transmembrane</keyword>
<organism evidence="11 12">
    <name type="scientific">Litorimonas taeanensis</name>
    <dbReference type="NCBI Taxonomy" id="568099"/>
    <lineage>
        <taxon>Bacteria</taxon>
        <taxon>Pseudomonadati</taxon>
        <taxon>Pseudomonadota</taxon>
        <taxon>Alphaproteobacteria</taxon>
        <taxon>Maricaulales</taxon>
        <taxon>Robiginitomaculaceae</taxon>
    </lineage>
</organism>
<dbReference type="InterPro" id="IPR003439">
    <property type="entry name" value="ABC_transporter-like_ATP-bd"/>
</dbReference>
<comment type="subcellular location">
    <subcellularLocation>
        <location evidence="1">Cell membrane</location>
        <topology evidence="1">Multi-pass membrane protein</topology>
    </subcellularLocation>
</comment>
<dbReference type="RefSeq" id="WP_121099588.1">
    <property type="nucleotide sequence ID" value="NZ_RBII01000001.1"/>
</dbReference>
<dbReference type="SUPFAM" id="SSF52540">
    <property type="entry name" value="P-loop containing nucleoside triphosphate hydrolases"/>
    <property type="match status" value="1"/>
</dbReference>
<keyword evidence="5 8" id="KW-1133">Transmembrane helix</keyword>
<dbReference type="InParanoid" id="A0A420WLF7"/>
<dbReference type="CDD" id="cd18575">
    <property type="entry name" value="ABC_6TM_bac_exporter_ABCB8_10_like"/>
    <property type="match status" value="1"/>
</dbReference>
<gene>
    <name evidence="11" type="ORF">DES40_1185</name>
</gene>
<dbReference type="PANTHER" id="PTHR43394">
    <property type="entry name" value="ATP-DEPENDENT PERMEASE MDL1, MITOCHONDRIAL"/>
    <property type="match status" value="1"/>
</dbReference>
<keyword evidence="12" id="KW-1185">Reference proteome</keyword>
<accession>A0A420WLF7</accession>
<dbReference type="PROSITE" id="PS50893">
    <property type="entry name" value="ABC_TRANSPORTER_2"/>
    <property type="match status" value="1"/>
</dbReference>
<dbReference type="Gene3D" id="1.20.1560.10">
    <property type="entry name" value="ABC transporter type 1, transmembrane domain"/>
    <property type="match status" value="1"/>
</dbReference>
<protein>
    <submittedName>
        <fullName evidence="11">ATP-binding cassette subfamily B protein</fullName>
    </submittedName>
</protein>
<dbReference type="InterPro" id="IPR027417">
    <property type="entry name" value="P-loop_NTPase"/>
</dbReference>
<feature type="transmembrane region" description="Helical" evidence="8">
    <location>
        <begin position="206"/>
        <end position="223"/>
    </location>
</feature>
<dbReference type="InterPro" id="IPR003593">
    <property type="entry name" value="AAA+_ATPase"/>
</dbReference>
<dbReference type="GO" id="GO:0015421">
    <property type="term" value="F:ABC-type oligopeptide transporter activity"/>
    <property type="evidence" value="ECO:0007669"/>
    <property type="project" value="TreeGrafter"/>
</dbReference>
<dbReference type="InterPro" id="IPR036640">
    <property type="entry name" value="ABC1_TM_sf"/>
</dbReference>
<evidence type="ECO:0000256" key="4">
    <source>
        <dbReference type="ARBA" id="ARBA00022840"/>
    </source>
</evidence>
<evidence type="ECO:0000313" key="12">
    <source>
        <dbReference type="Proteomes" id="UP000282211"/>
    </source>
</evidence>
<dbReference type="GO" id="GO:0005524">
    <property type="term" value="F:ATP binding"/>
    <property type="evidence" value="ECO:0007669"/>
    <property type="project" value="UniProtKB-KW"/>
</dbReference>
<dbReference type="GO" id="GO:0005886">
    <property type="term" value="C:plasma membrane"/>
    <property type="evidence" value="ECO:0007669"/>
    <property type="project" value="UniProtKB-SubCell"/>
</dbReference>
<dbReference type="GO" id="GO:0090374">
    <property type="term" value="P:oligopeptide export from mitochondrion"/>
    <property type="evidence" value="ECO:0007669"/>
    <property type="project" value="TreeGrafter"/>
</dbReference>
<dbReference type="PANTHER" id="PTHR43394:SF1">
    <property type="entry name" value="ATP-BINDING CASSETTE SUB-FAMILY B MEMBER 10, MITOCHONDRIAL"/>
    <property type="match status" value="1"/>
</dbReference>
<reference evidence="11 12" key="1">
    <citation type="submission" date="2018-10" db="EMBL/GenBank/DDBJ databases">
        <title>Genomic Encyclopedia of Type Strains, Phase IV (KMG-IV): sequencing the most valuable type-strain genomes for metagenomic binning, comparative biology and taxonomic classification.</title>
        <authorList>
            <person name="Goeker M."/>
        </authorList>
    </citation>
    <scope>NUCLEOTIDE SEQUENCE [LARGE SCALE GENOMIC DNA]</scope>
    <source>
        <strain evidence="11 12">DSM 22008</strain>
    </source>
</reference>
<proteinExistence type="predicted"/>
<dbReference type="InterPro" id="IPR017871">
    <property type="entry name" value="ABC_transporter-like_CS"/>
</dbReference>
<dbReference type="SMART" id="SM00382">
    <property type="entry name" value="AAA"/>
    <property type="match status" value="1"/>
</dbReference>
<sequence length="628" mass="68024">MSETADMDGVRGSGAALAVQIEEDSNKRTKAKTVKPLRQLWPFIGRYPLTLVFFLAALIIAAGLNLAMTLAAKVIVDCGFIGDAEPLEYCATYAIGQSQDLSAYFIFAILIVLALAVFSSLRFYLISVLGQRVIADIRKAVYDKLTELDQRFFETLKTGEVLSRLTTDTTLIETVIGSSFSFALRSLVVTIGAIIIMFFVSWELTLLVLLIGPVILLPAILIGRSIRKLSVRGQNNLASASARASESISAMATVQAFTREDYERRGFASAVEDTFSSNQKRIFIRSIMTFVIFGLGLTGMLGVMWYGASLVNETNAAGEARMTGGDIVQFIFLAISAVSNVGFLTGTWTELLRASGATERVMALLSEEAEIIAPTHPQNLSRATGAMTFSNVTFAYPSRPTEQAIQDISFDIKAGETVALVGPSGAGKSTIFQLLLRFYDTQTGTINLDGVSIKDMSPQNLRQQFAIVQQNTPLFSGTAYDNIRYGREGATDADVIRAAKAAFAHDFIEKLPEGYNTDLGEGAVTLSGGQRQRIAIARAILRDAPILLLDEATSALDAESERAVQIAFETMAETKTSLVIAHRLATVKKADRIIVMDAGRIVETGTHESLVQQDGLYARLASLQFNAG</sequence>
<evidence type="ECO:0000259" key="10">
    <source>
        <dbReference type="PROSITE" id="PS50929"/>
    </source>
</evidence>
<feature type="transmembrane region" description="Helical" evidence="8">
    <location>
        <begin position="182"/>
        <end position="200"/>
    </location>
</feature>
<dbReference type="FunFam" id="3.40.50.300:FF:000218">
    <property type="entry name" value="Multidrug ABC transporter ATP-binding protein"/>
    <property type="match status" value="1"/>
</dbReference>
<evidence type="ECO:0000256" key="8">
    <source>
        <dbReference type="SAM" id="Phobius"/>
    </source>
</evidence>
<dbReference type="Proteomes" id="UP000282211">
    <property type="component" value="Unassembled WGS sequence"/>
</dbReference>
<dbReference type="InterPro" id="IPR011527">
    <property type="entry name" value="ABC1_TM_dom"/>
</dbReference>
<feature type="domain" description="ABC transporter" evidence="9">
    <location>
        <begin position="387"/>
        <end position="623"/>
    </location>
</feature>
<dbReference type="SUPFAM" id="SSF90123">
    <property type="entry name" value="ABC transporter transmembrane region"/>
    <property type="match status" value="1"/>
</dbReference>
<dbReference type="GO" id="GO:0016887">
    <property type="term" value="F:ATP hydrolysis activity"/>
    <property type="evidence" value="ECO:0007669"/>
    <property type="project" value="InterPro"/>
</dbReference>
<dbReference type="InterPro" id="IPR039421">
    <property type="entry name" value="Type_1_exporter"/>
</dbReference>
<evidence type="ECO:0000256" key="2">
    <source>
        <dbReference type="ARBA" id="ARBA00022692"/>
    </source>
</evidence>
<keyword evidence="4 11" id="KW-0067">ATP-binding</keyword>
<keyword evidence="3" id="KW-0547">Nucleotide-binding</keyword>
<dbReference type="AlphaFoldDB" id="A0A420WLF7"/>
<feature type="domain" description="ABC transmembrane type-1" evidence="10">
    <location>
        <begin position="52"/>
        <end position="353"/>
    </location>
</feature>
<evidence type="ECO:0000256" key="6">
    <source>
        <dbReference type="ARBA" id="ARBA00023136"/>
    </source>
</evidence>
<evidence type="ECO:0000256" key="7">
    <source>
        <dbReference type="ARBA" id="ARBA00024725"/>
    </source>
</evidence>
<dbReference type="Pfam" id="PF00005">
    <property type="entry name" value="ABC_tran"/>
    <property type="match status" value="1"/>
</dbReference>
<dbReference type="PROSITE" id="PS00211">
    <property type="entry name" value="ABC_TRANSPORTER_1"/>
    <property type="match status" value="1"/>
</dbReference>
<feature type="transmembrane region" description="Helical" evidence="8">
    <location>
        <begin position="103"/>
        <end position="125"/>
    </location>
</feature>
<dbReference type="CDD" id="cd03249">
    <property type="entry name" value="ABC_MTABC3_MDL1_MDL2"/>
    <property type="match status" value="1"/>
</dbReference>
<dbReference type="OrthoDB" id="7614182at2"/>
<keyword evidence="6 8" id="KW-0472">Membrane</keyword>
<comment type="caution">
    <text evidence="11">The sequence shown here is derived from an EMBL/GenBank/DDBJ whole genome shotgun (WGS) entry which is preliminary data.</text>
</comment>
<feature type="transmembrane region" description="Helical" evidence="8">
    <location>
        <begin position="287"/>
        <end position="307"/>
    </location>
</feature>
<dbReference type="PROSITE" id="PS50929">
    <property type="entry name" value="ABC_TM1F"/>
    <property type="match status" value="1"/>
</dbReference>
<feature type="transmembrane region" description="Helical" evidence="8">
    <location>
        <begin position="47"/>
        <end position="67"/>
    </location>
</feature>